<dbReference type="InterPro" id="IPR002182">
    <property type="entry name" value="NB-ARC"/>
</dbReference>
<gene>
    <name evidence="8" type="ORF">URODEC1_LOCUS83799</name>
</gene>
<dbReference type="InterPro" id="IPR055414">
    <property type="entry name" value="LRR_R13L4/SHOC2-like"/>
</dbReference>
<dbReference type="InterPro" id="IPR042197">
    <property type="entry name" value="Apaf_helical"/>
</dbReference>
<reference evidence="8 9" key="2">
    <citation type="submission" date="2024-10" db="EMBL/GenBank/DDBJ databases">
        <authorList>
            <person name="Ryan C."/>
        </authorList>
    </citation>
    <scope>NUCLEOTIDE SEQUENCE [LARGE SCALE GENOMIC DNA]</scope>
</reference>
<dbReference type="PANTHER" id="PTHR33463">
    <property type="entry name" value="NB-ARC DOMAIN-CONTAINING PROTEIN-RELATED"/>
    <property type="match status" value="1"/>
</dbReference>
<dbReference type="InterPro" id="IPR032675">
    <property type="entry name" value="LRR_dom_sf"/>
</dbReference>
<dbReference type="PANTHER" id="PTHR33463:SF207">
    <property type="entry name" value="AAA+ ATPASE DOMAIN-CONTAINING PROTEIN"/>
    <property type="match status" value="1"/>
</dbReference>
<evidence type="ECO:0000313" key="8">
    <source>
        <dbReference type="EMBL" id="CAL5036156.1"/>
    </source>
</evidence>
<keyword evidence="6" id="KW-0175">Coiled coil</keyword>
<dbReference type="SUPFAM" id="SSF52540">
    <property type="entry name" value="P-loop containing nucleoside triphosphate hydrolases"/>
    <property type="match status" value="2"/>
</dbReference>
<dbReference type="Pfam" id="PF00931">
    <property type="entry name" value="NB-ARC"/>
    <property type="match status" value="2"/>
</dbReference>
<dbReference type="GO" id="GO:0002758">
    <property type="term" value="P:innate immune response-activating signaling pathway"/>
    <property type="evidence" value="ECO:0007669"/>
    <property type="project" value="UniProtKB-ARBA"/>
</dbReference>
<dbReference type="InterPro" id="IPR003593">
    <property type="entry name" value="AAA+_ATPase"/>
</dbReference>
<keyword evidence="2" id="KW-0433">Leucine-rich repeat</keyword>
<dbReference type="FunFam" id="1.10.8.430:FF:000003">
    <property type="entry name" value="Probable disease resistance protein At5g66910"/>
    <property type="match status" value="1"/>
</dbReference>
<dbReference type="Gene3D" id="3.40.50.300">
    <property type="entry name" value="P-loop containing nucleotide triphosphate hydrolases"/>
    <property type="match status" value="2"/>
</dbReference>
<dbReference type="GO" id="GO:0005524">
    <property type="term" value="F:ATP binding"/>
    <property type="evidence" value="ECO:0007669"/>
    <property type="project" value="UniProtKB-KW"/>
</dbReference>
<dbReference type="Gene3D" id="1.10.8.430">
    <property type="entry name" value="Helical domain of apoptotic protease-activating factors"/>
    <property type="match status" value="2"/>
</dbReference>
<evidence type="ECO:0000259" key="7">
    <source>
        <dbReference type="SMART" id="SM00382"/>
    </source>
</evidence>
<evidence type="ECO:0000256" key="4">
    <source>
        <dbReference type="ARBA" id="ARBA00022821"/>
    </source>
</evidence>
<feature type="coiled-coil region" evidence="6">
    <location>
        <begin position="392"/>
        <end position="426"/>
    </location>
</feature>
<dbReference type="FunFam" id="1.10.10.10:FF:000322">
    <property type="entry name" value="Probable disease resistance protein At1g63360"/>
    <property type="match status" value="1"/>
</dbReference>
<dbReference type="InterPro" id="IPR036388">
    <property type="entry name" value="WH-like_DNA-bd_sf"/>
</dbReference>
<feature type="domain" description="AAA+ ATPase" evidence="7">
    <location>
        <begin position="174"/>
        <end position="317"/>
    </location>
</feature>
<comment type="similarity">
    <text evidence="1">Belongs to the disease resistance NB-LRR family.</text>
</comment>
<evidence type="ECO:0000256" key="2">
    <source>
        <dbReference type="ARBA" id="ARBA00022614"/>
    </source>
</evidence>
<dbReference type="Pfam" id="PF23598">
    <property type="entry name" value="LRR_14"/>
    <property type="match status" value="1"/>
</dbReference>
<dbReference type="Proteomes" id="UP001497457">
    <property type="component" value="Chromosome 32b"/>
</dbReference>
<dbReference type="EMBL" id="OZ075142">
    <property type="protein sequence ID" value="CAL5036156.1"/>
    <property type="molecule type" value="Genomic_DNA"/>
</dbReference>
<proteinExistence type="inferred from homology"/>
<dbReference type="InterPro" id="IPR027417">
    <property type="entry name" value="P-loop_NTPase"/>
</dbReference>
<dbReference type="InterPro" id="IPR003591">
    <property type="entry name" value="Leu-rich_rpt_typical-subtyp"/>
</dbReference>
<name>A0ABC9DCI0_9POAL</name>
<dbReference type="InterPro" id="IPR050905">
    <property type="entry name" value="Plant_NBS-LRR"/>
</dbReference>
<keyword evidence="9" id="KW-1185">Reference proteome</keyword>
<feature type="domain" description="AAA+ ATPase" evidence="7">
    <location>
        <begin position="524"/>
        <end position="659"/>
    </location>
</feature>
<accession>A0ABC9DCI0</accession>
<dbReference type="PROSITE" id="PS51450">
    <property type="entry name" value="LRR"/>
    <property type="match status" value="1"/>
</dbReference>
<dbReference type="GO" id="GO:0042742">
    <property type="term" value="P:defense response to bacterium"/>
    <property type="evidence" value="ECO:0007669"/>
    <property type="project" value="UniProtKB-ARBA"/>
</dbReference>
<keyword evidence="4" id="KW-0611">Plant defense</keyword>
<evidence type="ECO:0000256" key="5">
    <source>
        <dbReference type="ARBA" id="ARBA00022840"/>
    </source>
</evidence>
<feature type="coiled-coil region" evidence="6">
    <location>
        <begin position="37"/>
        <end position="64"/>
    </location>
</feature>
<keyword evidence="5" id="KW-0547">Nucleotide-binding</keyword>
<dbReference type="InterPro" id="IPR001611">
    <property type="entry name" value="Leu-rich_rpt"/>
</dbReference>
<evidence type="ECO:0000256" key="3">
    <source>
        <dbReference type="ARBA" id="ARBA00022737"/>
    </source>
</evidence>
<evidence type="ECO:0000256" key="1">
    <source>
        <dbReference type="ARBA" id="ARBA00008894"/>
    </source>
</evidence>
<dbReference type="GO" id="GO:0009626">
    <property type="term" value="P:plant-type hypersensitive response"/>
    <property type="evidence" value="ECO:0007669"/>
    <property type="project" value="UniProtKB-ARBA"/>
</dbReference>
<protein>
    <recommendedName>
        <fullName evidence="7">AAA+ ATPase domain-containing protein</fullName>
    </recommendedName>
</protein>
<dbReference type="Gene3D" id="1.10.10.10">
    <property type="entry name" value="Winged helix-like DNA-binding domain superfamily/Winged helix DNA-binding domain"/>
    <property type="match status" value="1"/>
</dbReference>
<dbReference type="SMART" id="SM00369">
    <property type="entry name" value="LRR_TYP"/>
    <property type="match status" value="2"/>
</dbReference>
<dbReference type="SUPFAM" id="SSF52058">
    <property type="entry name" value="L domain-like"/>
    <property type="match status" value="1"/>
</dbReference>
<organism evidence="8 9">
    <name type="scientific">Urochloa decumbens</name>
    <dbReference type="NCBI Taxonomy" id="240449"/>
    <lineage>
        <taxon>Eukaryota</taxon>
        <taxon>Viridiplantae</taxon>
        <taxon>Streptophyta</taxon>
        <taxon>Embryophyta</taxon>
        <taxon>Tracheophyta</taxon>
        <taxon>Spermatophyta</taxon>
        <taxon>Magnoliopsida</taxon>
        <taxon>Liliopsida</taxon>
        <taxon>Poales</taxon>
        <taxon>Poaceae</taxon>
        <taxon>PACMAD clade</taxon>
        <taxon>Panicoideae</taxon>
        <taxon>Panicodae</taxon>
        <taxon>Paniceae</taxon>
        <taxon>Melinidinae</taxon>
        <taxon>Urochloa</taxon>
    </lineage>
</organism>
<sequence>MPGILGALGAPISTVIKPFIDIFIKHATYLFTTSSNVRDLEKPCQSLEAMRNDLQRQIEDGNHRNGEIATDEAKNWLIRVEQAESDVHEIDQRHEQRCRIFGCCSPNCWSNYKISKKAVKTLLEVNQCRVCRPTNVTVKPTLPSVVHIATQSVDLLPSQERFLNEVLQCITEDPGGTIGIWGPGGIGKTVLLKMINNLFFEQMDSASPNSSDRRNIPFDIVIYLTATRECSVQNVQAQIAERLNLNVASRISEFLRGKSFLVLMDDLWERLDLAAVGFPFPLGAQSHLKQKIVIVTRSKPLCDQMDLNKAMEVPGLEENEALQLFKKNVGMENLYSDPCVGALAKNLVQQIRDLPSELITMGKVMRGKEDPRIWEDIIRVVKESIHNRDGALSLTGENVRKLEEAIKNLRGRIDDVRHQIELAKRNNKVATNHINIWLARADTIMSDGKVICVSEQHGLIWDGSVMAADQKLREIKECINDQPSDVAVGVLPPSVQEMPCSSMKQQLSRDVLLQEAMHYIKDDPVEVIGIWGLGGVGKTHLLKGINNSVGSLFDSVIFVTASKECSVGKIQAQIVKQLKLLEDDAVGSQASIISDFLKERSFLVLLDDLWEYIDLDAVGIPFKLENEKRRTRKVVLTTRSRKVCGLMEVRKEIKVDSLEQNEAWQLFEESVGQETLSSSPRVEGLAKELVNELKGLPLALITIGRAMYAKTDPSEWESAIHYMEQSCCDDDDLDLSMEDRVFKRLKFSYDSLRNDTLRNCFLTCSLWPEDKIITMEDLLECWIGRGLVDETDTDISYNKVKNLIGELKASCLLENGKSSYIHGNVKMHDVIRDMAIWISCGCGKNNGKWVVRAGVGANSSRNTIPWSRAECVSLMVNGMVELPSSRCNNPCSTELRALFLQGNKLDERIVGALEAFSALTYLDLRCNSLRKIPEELCALANLVYLNLSENQKINEVPVRIAKLVKLKFLYLQHTSIRLIPEGVISSLEALQVVDLRTGNGFDITAIFGELCTLTNLKAVHADVNGAVQFELLSQSADIPFRCLNIQRIKETSEFCFSGGTYPVGNEWTLRELFLGSVSMKQITLGDGLGKPFDALRFLKLQHLLLLERITWKGVSPPALFPKLTRLNIISCTKLQHISWVMYLPCLQVMSVMGCANMKQVFLSTEKHGVEIHRGEESSKSPVGTFPCLKTLSLSNSVILASLCDSDVTFPSLENLEVSRCPNLKRLPFTMHTLPPKLRNLEFYSFEQWKNMEWGDEGVKSFLEPYIRFSEEIVKNTIGY</sequence>
<dbReference type="SMART" id="SM00382">
    <property type="entry name" value="AAA"/>
    <property type="match status" value="2"/>
</dbReference>
<reference evidence="9" key="1">
    <citation type="submission" date="2024-06" db="EMBL/GenBank/DDBJ databases">
        <authorList>
            <person name="Ryan C."/>
        </authorList>
    </citation>
    <scope>NUCLEOTIDE SEQUENCE [LARGE SCALE GENOMIC DNA]</scope>
</reference>
<keyword evidence="5" id="KW-0067">ATP-binding</keyword>
<evidence type="ECO:0000313" key="9">
    <source>
        <dbReference type="Proteomes" id="UP001497457"/>
    </source>
</evidence>
<keyword evidence="3" id="KW-0677">Repeat</keyword>
<dbReference type="Gene3D" id="3.80.10.10">
    <property type="entry name" value="Ribonuclease Inhibitor"/>
    <property type="match status" value="1"/>
</dbReference>
<evidence type="ECO:0000256" key="6">
    <source>
        <dbReference type="SAM" id="Coils"/>
    </source>
</evidence>
<dbReference type="AlphaFoldDB" id="A0ABC9DCI0"/>
<dbReference type="FunFam" id="3.40.50.300:FF:001091">
    <property type="entry name" value="Probable disease resistance protein At1g61300"/>
    <property type="match status" value="1"/>
</dbReference>
<dbReference type="PRINTS" id="PR00364">
    <property type="entry name" value="DISEASERSIST"/>
</dbReference>